<dbReference type="AlphaFoldDB" id="A0A0E3MTW9"/>
<feature type="compositionally biased region" description="Basic residues" evidence="1">
    <location>
        <begin position="166"/>
        <end position="175"/>
    </location>
</feature>
<accession>A0A0E3MTW9</accession>
<dbReference type="RefSeq" id="WP_065813856.1">
    <property type="nucleotide sequence ID" value="NZ_AP018542.1"/>
</dbReference>
<evidence type="ECO:0000313" key="3">
    <source>
        <dbReference type="EMBL" id="AQM74946.1"/>
    </source>
</evidence>
<reference evidence="2" key="1">
    <citation type="journal article" date="2015" name="J. Antimicrob. Chemother.">
        <title>A novel gene, optrA, that confers transferable resistance to oxazolidinones and phenicols and its presence in Enterococcus faecalis and Enterococcus faecium of human and animal origin.</title>
        <authorList>
            <person name="Wang Y."/>
            <person name="Lv Y."/>
            <person name="Cai J."/>
            <person name="Schwarz S."/>
            <person name="Cui L."/>
            <person name="Hu Z."/>
            <person name="Zhang R."/>
            <person name="Li J."/>
            <person name="Zhao Q."/>
            <person name="He T."/>
            <person name="Wang D."/>
            <person name="Wang Z."/>
            <person name="Shen Y."/>
            <person name="Li Y."/>
            <person name="Fessler A.T."/>
            <person name="Wu C."/>
            <person name="Yu H."/>
            <person name="Deng X."/>
            <person name="Xia X."/>
            <person name="Shen J."/>
        </authorList>
    </citation>
    <scope>NUCLEOTIDE SEQUENCE</scope>
    <source>
        <strain evidence="2">E394</strain>
        <plasmid evidence="2">pE394</plasmid>
    </source>
</reference>
<name>A0A0E3MTW9_ENTFL</name>
<sequence length="175" mass="19965">MVSIDENVEVGIELTTTSIRLSAKVLVAIMDYFLNLGTDEKKYQDLTTIQGKMKIQELFEKNQNSGVEALGSNVSKDEINAITKELKSMGVDFAPKKIGKDSYSLFFAGKDREAIETGLRNTIEKYAVKETKKQELMEKSKKPLFHIKDLQEKAKEQKQEQTKEKVRTKKQTQKL</sequence>
<organism evidence="2">
    <name type="scientific">Enterococcus faecalis</name>
    <name type="common">Streptococcus faecalis</name>
    <dbReference type="NCBI Taxonomy" id="1351"/>
    <lineage>
        <taxon>Bacteria</taxon>
        <taxon>Bacillati</taxon>
        <taxon>Bacillota</taxon>
        <taxon>Bacilli</taxon>
        <taxon>Lactobacillales</taxon>
        <taxon>Enterococcaceae</taxon>
        <taxon>Enterococcus</taxon>
    </lineage>
</organism>
<evidence type="ECO:0008006" key="4">
    <source>
        <dbReference type="Google" id="ProtNLM"/>
    </source>
</evidence>
<protein>
    <recommendedName>
        <fullName evidence="4">PcfB family protein</fullName>
    </recommendedName>
</protein>
<evidence type="ECO:0000313" key="2">
    <source>
        <dbReference type="EMBL" id="AKA86788.1"/>
    </source>
</evidence>
<keyword evidence="2" id="KW-0614">Plasmid</keyword>
<dbReference type="Pfam" id="PF12687">
    <property type="entry name" value="DUF3801"/>
    <property type="match status" value="1"/>
</dbReference>
<evidence type="ECO:0000256" key="1">
    <source>
        <dbReference type="SAM" id="MobiDB-lite"/>
    </source>
</evidence>
<dbReference type="EMBL" id="KY513280">
    <property type="protein sequence ID" value="AQM74946.1"/>
    <property type="molecule type" value="Genomic_DNA"/>
</dbReference>
<dbReference type="InterPro" id="IPR024234">
    <property type="entry name" value="DUF3801"/>
</dbReference>
<feature type="region of interest" description="Disordered" evidence="1">
    <location>
        <begin position="153"/>
        <end position="175"/>
    </location>
</feature>
<reference evidence="3" key="2">
    <citation type="journal article" date="2017" name="Eur. J. Clin. Microbiol. Infect. Dis.">
        <title>Linezolid-resistant enterococci in Polish hospitals: species, clonality and determinants of linezolid resistance.</title>
        <authorList>
            <person name="Gawryszewska I."/>
            <person name="Zabicka D."/>
            <person name="Hryniewicz W."/>
            <person name="Sadowy E."/>
        </authorList>
    </citation>
    <scope>NUCLEOTIDE SEQUENCE</scope>
    <source>
        <strain evidence="3">6742</strain>
        <plasmid evidence="3">p6742_1</plasmid>
    </source>
</reference>
<proteinExistence type="predicted"/>
<dbReference type="EMBL" id="KP399637">
    <property type="protein sequence ID" value="AKA86788.1"/>
    <property type="molecule type" value="Genomic_DNA"/>
</dbReference>
<feature type="compositionally biased region" description="Basic and acidic residues" evidence="1">
    <location>
        <begin position="153"/>
        <end position="165"/>
    </location>
</feature>
<geneLocation type="plasmid" evidence="3">
    <name>p6742_1</name>
</geneLocation>
<geneLocation type="plasmid" evidence="2">
    <name>pE394</name>
</geneLocation>